<feature type="domain" description="Protein kinase" evidence="11">
    <location>
        <begin position="123"/>
        <end position="425"/>
    </location>
</feature>
<dbReference type="InterPro" id="IPR008271">
    <property type="entry name" value="Ser/Thr_kinase_AS"/>
</dbReference>
<name>A0A1V8SD78_9PEZI</name>
<dbReference type="SUPFAM" id="SSF56112">
    <property type="entry name" value="Protein kinase-like (PK-like)"/>
    <property type="match status" value="1"/>
</dbReference>
<dbReference type="Gene3D" id="1.10.510.10">
    <property type="entry name" value="Transferase(Phosphotransferase) domain 1"/>
    <property type="match status" value="1"/>
</dbReference>
<dbReference type="InterPro" id="IPR011009">
    <property type="entry name" value="Kinase-like_dom_sf"/>
</dbReference>
<dbReference type="AlphaFoldDB" id="A0A1V8SD78"/>
<evidence type="ECO:0000256" key="1">
    <source>
        <dbReference type="ARBA" id="ARBA00022679"/>
    </source>
</evidence>
<dbReference type="GO" id="GO:0004708">
    <property type="term" value="F:MAP kinase kinase activity"/>
    <property type="evidence" value="ECO:0007669"/>
    <property type="project" value="UniProtKB-EC"/>
</dbReference>
<reference evidence="13" key="1">
    <citation type="submission" date="2017-03" db="EMBL/GenBank/DDBJ databases">
        <title>Genomes of endolithic fungi from Antarctica.</title>
        <authorList>
            <person name="Coleine C."/>
            <person name="Masonjones S."/>
            <person name="Stajich J.E."/>
        </authorList>
    </citation>
    <scope>NUCLEOTIDE SEQUENCE [LARGE SCALE GENOMIC DNA]</scope>
    <source>
        <strain evidence="13">CCFEE 5527</strain>
    </source>
</reference>
<dbReference type="STRING" id="1507870.A0A1V8SD78"/>
<comment type="catalytic activity">
    <reaction evidence="8">
        <text>L-threonyl-[protein] + ATP = O-phospho-L-threonyl-[protein] + ADP + H(+)</text>
        <dbReference type="Rhea" id="RHEA:46608"/>
        <dbReference type="Rhea" id="RHEA-COMP:11060"/>
        <dbReference type="Rhea" id="RHEA-COMP:11605"/>
        <dbReference type="ChEBI" id="CHEBI:15378"/>
        <dbReference type="ChEBI" id="CHEBI:30013"/>
        <dbReference type="ChEBI" id="CHEBI:30616"/>
        <dbReference type="ChEBI" id="CHEBI:61977"/>
        <dbReference type="ChEBI" id="CHEBI:456216"/>
        <dbReference type="EC" id="2.7.12.2"/>
    </reaction>
</comment>
<evidence type="ECO:0000256" key="9">
    <source>
        <dbReference type="ARBA" id="ARBA00051693"/>
    </source>
</evidence>
<keyword evidence="4" id="KW-0067">ATP-binding</keyword>
<dbReference type="FunCoup" id="A0A1V8SD78">
    <property type="interactions" value="335"/>
</dbReference>
<dbReference type="OrthoDB" id="1668230at2759"/>
<evidence type="ECO:0000313" key="13">
    <source>
        <dbReference type="Proteomes" id="UP000192596"/>
    </source>
</evidence>
<proteinExistence type="inferred from homology"/>
<dbReference type="Pfam" id="PF00069">
    <property type="entry name" value="Pkinase"/>
    <property type="match status" value="1"/>
</dbReference>
<dbReference type="EC" id="2.7.12.2" evidence="6"/>
<comment type="catalytic activity">
    <reaction evidence="9">
        <text>L-tyrosyl-[protein] + ATP = O-phospho-L-tyrosyl-[protein] + ADP + H(+)</text>
        <dbReference type="Rhea" id="RHEA:10596"/>
        <dbReference type="Rhea" id="RHEA-COMP:10136"/>
        <dbReference type="Rhea" id="RHEA-COMP:20101"/>
        <dbReference type="ChEBI" id="CHEBI:15378"/>
        <dbReference type="ChEBI" id="CHEBI:30616"/>
        <dbReference type="ChEBI" id="CHEBI:46858"/>
        <dbReference type="ChEBI" id="CHEBI:61978"/>
        <dbReference type="ChEBI" id="CHEBI:456216"/>
        <dbReference type="EC" id="2.7.12.2"/>
    </reaction>
</comment>
<comment type="caution">
    <text evidence="12">The sequence shown here is derived from an EMBL/GenBank/DDBJ whole genome shotgun (WGS) entry which is preliminary data.</text>
</comment>
<feature type="compositionally biased region" description="Polar residues" evidence="10">
    <location>
        <begin position="72"/>
        <end position="89"/>
    </location>
</feature>
<dbReference type="GO" id="GO:0005524">
    <property type="term" value="F:ATP binding"/>
    <property type="evidence" value="ECO:0007669"/>
    <property type="project" value="UniProtKB-KW"/>
</dbReference>
<accession>A0A1V8SD78</accession>
<dbReference type="PROSITE" id="PS50011">
    <property type="entry name" value="PROTEIN_KINASE_DOM"/>
    <property type="match status" value="1"/>
</dbReference>
<evidence type="ECO:0000256" key="7">
    <source>
        <dbReference type="ARBA" id="ARBA00049014"/>
    </source>
</evidence>
<dbReference type="SMART" id="SM00220">
    <property type="entry name" value="S_TKc"/>
    <property type="match status" value="1"/>
</dbReference>
<evidence type="ECO:0000256" key="3">
    <source>
        <dbReference type="ARBA" id="ARBA00022777"/>
    </source>
</evidence>
<keyword evidence="13" id="KW-1185">Reference proteome</keyword>
<comment type="similarity">
    <text evidence="5">Belongs to the protein kinase superfamily. STE Ser/Thr protein kinase family. MAP kinase kinase subfamily.</text>
</comment>
<dbReference type="Proteomes" id="UP000192596">
    <property type="component" value="Unassembled WGS sequence"/>
</dbReference>
<dbReference type="PROSITE" id="PS00108">
    <property type="entry name" value="PROTEIN_KINASE_ST"/>
    <property type="match status" value="1"/>
</dbReference>
<evidence type="ECO:0000256" key="5">
    <source>
        <dbReference type="ARBA" id="ARBA00038035"/>
    </source>
</evidence>
<keyword evidence="2" id="KW-0547">Nucleotide-binding</keyword>
<keyword evidence="1" id="KW-0808">Transferase</keyword>
<comment type="catalytic activity">
    <reaction evidence="7">
        <text>L-seryl-[protein] + ATP = O-phospho-L-seryl-[protein] + ADP + H(+)</text>
        <dbReference type="Rhea" id="RHEA:17989"/>
        <dbReference type="Rhea" id="RHEA-COMP:9863"/>
        <dbReference type="Rhea" id="RHEA-COMP:11604"/>
        <dbReference type="ChEBI" id="CHEBI:15378"/>
        <dbReference type="ChEBI" id="CHEBI:29999"/>
        <dbReference type="ChEBI" id="CHEBI:30616"/>
        <dbReference type="ChEBI" id="CHEBI:83421"/>
        <dbReference type="ChEBI" id="CHEBI:456216"/>
        <dbReference type="EC" id="2.7.12.2"/>
    </reaction>
</comment>
<dbReference type="EMBL" id="NAJO01000057">
    <property type="protein sequence ID" value="OQN97128.1"/>
    <property type="molecule type" value="Genomic_DNA"/>
</dbReference>
<keyword evidence="3" id="KW-0418">Kinase</keyword>
<evidence type="ECO:0000256" key="6">
    <source>
        <dbReference type="ARBA" id="ARBA00038999"/>
    </source>
</evidence>
<feature type="region of interest" description="Disordered" evidence="10">
    <location>
        <begin position="1"/>
        <end position="39"/>
    </location>
</feature>
<evidence type="ECO:0000313" key="12">
    <source>
        <dbReference type="EMBL" id="OQN97128.1"/>
    </source>
</evidence>
<protein>
    <recommendedName>
        <fullName evidence="6">mitogen-activated protein kinase kinase</fullName>
        <ecNumber evidence="6">2.7.12.2</ecNumber>
    </recommendedName>
</protein>
<dbReference type="PANTHER" id="PTHR48013:SF9">
    <property type="entry name" value="DUAL SPECIFICITY MITOGEN-ACTIVATED PROTEIN KINASE KINASE 5"/>
    <property type="match status" value="1"/>
</dbReference>
<feature type="region of interest" description="Disordered" evidence="10">
    <location>
        <begin position="53"/>
        <end position="106"/>
    </location>
</feature>
<evidence type="ECO:0000256" key="4">
    <source>
        <dbReference type="ARBA" id="ARBA00022840"/>
    </source>
</evidence>
<evidence type="ECO:0000256" key="8">
    <source>
        <dbReference type="ARBA" id="ARBA00049299"/>
    </source>
</evidence>
<gene>
    <name evidence="12" type="ORF">B0A48_17224</name>
</gene>
<evidence type="ECO:0000259" key="11">
    <source>
        <dbReference type="PROSITE" id="PS50011"/>
    </source>
</evidence>
<evidence type="ECO:0000256" key="10">
    <source>
        <dbReference type="SAM" id="MobiDB-lite"/>
    </source>
</evidence>
<feature type="region of interest" description="Disordered" evidence="10">
    <location>
        <begin position="146"/>
        <end position="165"/>
    </location>
</feature>
<dbReference type="PANTHER" id="PTHR48013">
    <property type="entry name" value="DUAL SPECIFICITY MITOGEN-ACTIVATED PROTEIN KINASE KINASE 5-RELATED"/>
    <property type="match status" value="1"/>
</dbReference>
<dbReference type="InParanoid" id="A0A1V8SD78"/>
<evidence type="ECO:0000256" key="2">
    <source>
        <dbReference type="ARBA" id="ARBA00022741"/>
    </source>
</evidence>
<dbReference type="InterPro" id="IPR000719">
    <property type="entry name" value="Prot_kinase_dom"/>
</dbReference>
<sequence length="430" mass="46335">MAAIQGSSPPGARPLALRTYSEMPPDAPGVETHTRHKSTSMNVHLAKLTVPVSERINTPTRSSPIAKHHGSLSPTTPTPIRSIRGSSAITPPVSPTSPRTSCDTLDDQPGILHYDFSKLDYELSRARQLGSGLWSNVYLAEPTAPAPLSTTPDLPTPPVTPQRSREAPCAGVYAVKVPIRKDAIKVLHHEAEILTFLQRGDCASQYIVPFYGLDPRNNALVCEAVIGGSVEDLTKRLGHMTEVSRHLELVSIFPRIASDLVAGLEFIHSAGIIHADIKPANILLDISDHYSLPAPVIRARYIDFSASFPSTSAPPPFGGAGTWDYLAPELLRPKAIPSMASDVWSLGITLLSIIVLGSPYAAACGGNLFMLREAVKAGDPLGFARMDPVAQKRMQAVQEFIDCCKMALAKDVGKRATVEGWRGWIGRRGL</sequence>
<organism evidence="12 13">
    <name type="scientific">Cryoendolithus antarcticus</name>
    <dbReference type="NCBI Taxonomy" id="1507870"/>
    <lineage>
        <taxon>Eukaryota</taxon>
        <taxon>Fungi</taxon>
        <taxon>Dikarya</taxon>
        <taxon>Ascomycota</taxon>
        <taxon>Pezizomycotina</taxon>
        <taxon>Dothideomycetes</taxon>
        <taxon>Dothideomycetidae</taxon>
        <taxon>Cladosporiales</taxon>
        <taxon>Cladosporiaceae</taxon>
        <taxon>Cryoendolithus</taxon>
    </lineage>
</organism>